<sequence>MESQNPPPKISRFADFEIGRTSWSHSCNMESHEGEGSPPIRLGLELELGSGSTVYSKKCCGFTILQLQELQLQSLIYKYMEAGLPVPCHLLIPIWKSVASSFNGLDGDIHQLYPSFLGSGGLHMELRGGMDPEPGRCKRTDGKKWRCSKEALPDHKYCERHVHRGRLRSRKLVEASRRNSITSSTNANTNLSISLPLNNISNSSSSSTPTVTNPSPRFGFSPRTFLPGGIQKPEPSL</sequence>
<proteinExistence type="predicted"/>
<organism evidence="1 2">
    <name type="scientific">Melia azedarach</name>
    <name type="common">Chinaberry tree</name>
    <dbReference type="NCBI Taxonomy" id="155640"/>
    <lineage>
        <taxon>Eukaryota</taxon>
        <taxon>Viridiplantae</taxon>
        <taxon>Streptophyta</taxon>
        <taxon>Embryophyta</taxon>
        <taxon>Tracheophyta</taxon>
        <taxon>Spermatophyta</taxon>
        <taxon>Magnoliopsida</taxon>
        <taxon>eudicotyledons</taxon>
        <taxon>Gunneridae</taxon>
        <taxon>Pentapetalae</taxon>
        <taxon>rosids</taxon>
        <taxon>malvids</taxon>
        <taxon>Sapindales</taxon>
        <taxon>Meliaceae</taxon>
        <taxon>Melia</taxon>
    </lineage>
</organism>
<evidence type="ECO:0000313" key="1">
    <source>
        <dbReference type="EMBL" id="KAJ4712905.1"/>
    </source>
</evidence>
<name>A0ACC1XRI5_MELAZ</name>
<reference evidence="1 2" key="1">
    <citation type="journal article" date="2023" name="Science">
        <title>Complex scaffold remodeling in plant triterpene biosynthesis.</title>
        <authorList>
            <person name="De La Pena R."/>
            <person name="Hodgson H."/>
            <person name="Liu J.C."/>
            <person name="Stephenson M.J."/>
            <person name="Martin A.C."/>
            <person name="Owen C."/>
            <person name="Harkess A."/>
            <person name="Leebens-Mack J."/>
            <person name="Jimenez L.E."/>
            <person name="Osbourn A."/>
            <person name="Sattely E.S."/>
        </authorList>
    </citation>
    <scope>NUCLEOTIDE SEQUENCE [LARGE SCALE GENOMIC DNA]</scope>
    <source>
        <strain evidence="2">cv. JPN11</strain>
        <tissue evidence="1">Leaf</tissue>
    </source>
</reference>
<protein>
    <submittedName>
        <fullName evidence="1">Growth-regulating factor</fullName>
    </submittedName>
</protein>
<gene>
    <name evidence="1" type="ORF">OWV82_015069</name>
</gene>
<evidence type="ECO:0000313" key="2">
    <source>
        <dbReference type="Proteomes" id="UP001164539"/>
    </source>
</evidence>
<keyword evidence="2" id="KW-1185">Reference proteome</keyword>
<dbReference type="Proteomes" id="UP001164539">
    <property type="component" value="Chromosome 8"/>
</dbReference>
<dbReference type="EMBL" id="CM051401">
    <property type="protein sequence ID" value="KAJ4712905.1"/>
    <property type="molecule type" value="Genomic_DNA"/>
</dbReference>
<accession>A0ACC1XRI5</accession>
<comment type="caution">
    <text evidence="1">The sequence shown here is derived from an EMBL/GenBank/DDBJ whole genome shotgun (WGS) entry which is preliminary data.</text>
</comment>